<name>A0A8S2P5I2_9BILA</name>
<evidence type="ECO:0000256" key="1">
    <source>
        <dbReference type="SAM" id="MobiDB-lite"/>
    </source>
</evidence>
<dbReference type="Proteomes" id="UP000681967">
    <property type="component" value="Unassembled WGS sequence"/>
</dbReference>
<dbReference type="EMBL" id="CAJOBH010005846">
    <property type="protein sequence ID" value="CAF4037460.1"/>
    <property type="molecule type" value="Genomic_DNA"/>
</dbReference>
<protein>
    <submittedName>
        <fullName evidence="2">Uncharacterized protein</fullName>
    </submittedName>
</protein>
<accession>A0A8S2P5I2</accession>
<evidence type="ECO:0000313" key="3">
    <source>
        <dbReference type="Proteomes" id="UP000681967"/>
    </source>
</evidence>
<feature type="compositionally biased region" description="Polar residues" evidence="1">
    <location>
        <begin position="25"/>
        <end position="43"/>
    </location>
</feature>
<organism evidence="2 3">
    <name type="scientific">Rotaria magnacalcarata</name>
    <dbReference type="NCBI Taxonomy" id="392030"/>
    <lineage>
        <taxon>Eukaryota</taxon>
        <taxon>Metazoa</taxon>
        <taxon>Spiralia</taxon>
        <taxon>Gnathifera</taxon>
        <taxon>Rotifera</taxon>
        <taxon>Eurotatoria</taxon>
        <taxon>Bdelloidea</taxon>
        <taxon>Philodinida</taxon>
        <taxon>Philodinidae</taxon>
        <taxon>Rotaria</taxon>
    </lineage>
</organism>
<evidence type="ECO:0000313" key="2">
    <source>
        <dbReference type="EMBL" id="CAF4037460.1"/>
    </source>
</evidence>
<feature type="region of interest" description="Disordered" evidence="1">
    <location>
        <begin position="25"/>
        <end position="66"/>
    </location>
</feature>
<gene>
    <name evidence="2" type="ORF">BYL167_LOCUS15690</name>
</gene>
<feature type="non-terminal residue" evidence="2">
    <location>
        <position position="1"/>
    </location>
</feature>
<proteinExistence type="predicted"/>
<feature type="compositionally biased region" description="Basic residues" evidence="1">
    <location>
        <begin position="47"/>
        <end position="57"/>
    </location>
</feature>
<comment type="caution">
    <text evidence="2">The sequence shown here is derived from an EMBL/GenBank/DDBJ whole genome shotgun (WGS) entry which is preliminary data.</text>
</comment>
<dbReference type="AlphaFoldDB" id="A0A8S2P5I2"/>
<reference evidence="2" key="1">
    <citation type="submission" date="2021-02" db="EMBL/GenBank/DDBJ databases">
        <authorList>
            <person name="Nowell W R."/>
        </authorList>
    </citation>
    <scope>NUCLEOTIDE SEQUENCE</scope>
</reference>
<sequence>GNMNKDGMNNLSVINNNGQRYFMGHTTSGQTYHSSPWNDFSSDNKYHSCHQHHHQHHHEPESHKES</sequence>